<sequence length="136" mass="14830">MIRRGRFQMRLKSLSCCLAARLSSFAIAWMASLRACFASFFARRSAAFAAARSATGRARISLLLSFLCARSAFTSAETFFLSSFAVTIIPSSFLLKIGFVAVVIVPVICYRSGISPISPFLPRIFKTTARVPSNNA</sequence>
<dbReference type="AlphaFoldDB" id="A0A645GJM3"/>
<evidence type="ECO:0000256" key="1">
    <source>
        <dbReference type="SAM" id="Phobius"/>
    </source>
</evidence>
<comment type="caution">
    <text evidence="2">The sequence shown here is derived from an EMBL/GenBank/DDBJ whole genome shotgun (WGS) entry which is preliminary data.</text>
</comment>
<feature type="transmembrane region" description="Helical" evidence="1">
    <location>
        <begin position="93"/>
        <end position="113"/>
    </location>
</feature>
<accession>A0A645GJM3</accession>
<proteinExistence type="predicted"/>
<reference evidence="2" key="1">
    <citation type="submission" date="2019-08" db="EMBL/GenBank/DDBJ databases">
        <authorList>
            <person name="Kucharzyk K."/>
            <person name="Murdoch R.W."/>
            <person name="Higgins S."/>
            <person name="Loffler F."/>
        </authorList>
    </citation>
    <scope>NUCLEOTIDE SEQUENCE</scope>
</reference>
<name>A0A645GJM3_9ZZZZ</name>
<gene>
    <name evidence="2" type="ORF">SDC9_174341</name>
</gene>
<evidence type="ECO:0000313" key="2">
    <source>
        <dbReference type="EMBL" id="MPN26915.1"/>
    </source>
</evidence>
<keyword evidence="1" id="KW-0812">Transmembrane</keyword>
<organism evidence="2">
    <name type="scientific">bioreactor metagenome</name>
    <dbReference type="NCBI Taxonomy" id="1076179"/>
    <lineage>
        <taxon>unclassified sequences</taxon>
        <taxon>metagenomes</taxon>
        <taxon>ecological metagenomes</taxon>
    </lineage>
</organism>
<keyword evidence="1" id="KW-1133">Transmembrane helix</keyword>
<dbReference type="EMBL" id="VSSQ01076611">
    <property type="protein sequence ID" value="MPN26915.1"/>
    <property type="molecule type" value="Genomic_DNA"/>
</dbReference>
<protein>
    <submittedName>
        <fullName evidence="2">Uncharacterized protein</fullName>
    </submittedName>
</protein>
<keyword evidence="1" id="KW-0472">Membrane</keyword>